<evidence type="ECO:0000313" key="1">
    <source>
        <dbReference type="EMBL" id="QNN75626.1"/>
    </source>
</evidence>
<evidence type="ECO:0000313" key="2">
    <source>
        <dbReference type="Proteomes" id="UP000515800"/>
    </source>
</evidence>
<organism evidence="1 2">
    <name type="scientific">Weissella diestrammenae</name>
    <dbReference type="NCBI Taxonomy" id="1162633"/>
    <lineage>
        <taxon>Bacteria</taxon>
        <taxon>Bacillati</taxon>
        <taxon>Bacillota</taxon>
        <taxon>Bacilli</taxon>
        <taxon>Lactobacillales</taxon>
        <taxon>Lactobacillaceae</taxon>
        <taxon>Weissella</taxon>
    </lineage>
</organism>
<protein>
    <recommendedName>
        <fullName evidence="3">ImmA/IrrE family metallo-endopeptidase</fullName>
    </recommendedName>
</protein>
<sequence length="152" mass="17513">MHSTAYEDLLIRIENDLTRTGLNPVISDTVPLHAETELDGVTFIKGENVFIFIDKDLDLFSKAKTLVEEYFHAISDIGNHLDYDSIRAHNDEVEARESVITYMTDEKQIMTLARRYADQQFGAWVLVEELGYDPNFANETINYYQTRGVIPF</sequence>
<accession>A0A7G9T6A1</accession>
<dbReference type="EMBL" id="CP060724">
    <property type="protein sequence ID" value="QNN75626.1"/>
    <property type="molecule type" value="Genomic_DNA"/>
</dbReference>
<proteinExistence type="predicted"/>
<name>A0A7G9T6A1_9LACO</name>
<dbReference type="Proteomes" id="UP000515800">
    <property type="component" value="Chromosome"/>
</dbReference>
<gene>
    <name evidence="1" type="ORF">H9L19_01760</name>
</gene>
<reference evidence="1 2" key="1">
    <citation type="submission" date="2020-08" db="EMBL/GenBank/DDBJ databases">
        <title>Genome sequence of Weissella diestrammenae KACC 16890T.</title>
        <authorList>
            <person name="Hyun D.-W."/>
            <person name="Bae J.-W."/>
        </authorList>
    </citation>
    <scope>NUCLEOTIDE SEQUENCE [LARGE SCALE GENOMIC DNA]</scope>
    <source>
        <strain evidence="1 2">KACC 16890</strain>
    </source>
</reference>
<dbReference type="RefSeq" id="WP_187529458.1">
    <property type="nucleotide sequence ID" value="NZ_CP060724.1"/>
</dbReference>
<evidence type="ECO:0008006" key="3">
    <source>
        <dbReference type="Google" id="ProtNLM"/>
    </source>
</evidence>
<dbReference type="AlphaFoldDB" id="A0A7G9T6A1"/>
<keyword evidence="2" id="KW-1185">Reference proteome</keyword>
<dbReference type="KEGG" id="wdi:H9L19_01760"/>